<comment type="caution">
    <text evidence="2">The sequence shown here is derived from an EMBL/GenBank/DDBJ whole genome shotgun (WGS) entry which is preliminary data.</text>
</comment>
<organism evidence="2 3">
    <name type="scientific">Brassica cretica</name>
    <name type="common">Mustard</name>
    <dbReference type="NCBI Taxonomy" id="69181"/>
    <lineage>
        <taxon>Eukaryota</taxon>
        <taxon>Viridiplantae</taxon>
        <taxon>Streptophyta</taxon>
        <taxon>Embryophyta</taxon>
        <taxon>Tracheophyta</taxon>
        <taxon>Spermatophyta</taxon>
        <taxon>Magnoliopsida</taxon>
        <taxon>eudicotyledons</taxon>
        <taxon>Gunneridae</taxon>
        <taxon>Pentapetalae</taxon>
        <taxon>rosids</taxon>
        <taxon>malvids</taxon>
        <taxon>Brassicales</taxon>
        <taxon>Brassicaceae</taxon>
        <taxon>Brassiceae</taxon>
        <taxon>Brassica</taxon>
    </lineage>
</organism>
<proteinExistence type="predicted"/>
<keyword evidence="3" id="KW-1185">Reference proteome</keyword>
<dbReference type="Proteomes" id="UP000266723">
    <property type="component" value="Unassembled WGS sequence"/>
</dbReference>
<name>A0ABQ7BP87_BRACR</name>
<sequence length="74" mass="7654">MAQTAARAAGTAARTVEVDPAVTGRGNGTRLRRGDPPVASRSVPNVDDVTGASAGKPWELVPVVSRWIMQLGTV</sequence>
<gene>
    <name evidence="2" type="ORF">DY000_02041644</name>
</gene>
<dbReference type="EMBL" id="QGKV02001507">
    <property type="protein sequence ID" value="KAF3534104.1"/>
    <property type="molecule type" value="Genomic_DNA"/>
</dbReference>
<feature type="region of interest" description="Disordered" evidence="1">
    <location>
        <begin position="1"/>
        <end position="55"/>
    </location>
</feature>
<feature type="compositionally biased region" description="Low complexity" evidence="1">
    <location>
        <begin position="1"/>
        <end position="15"/>
    </location>
</feature>
<evidence type="ECO:0000313" key="2">
    <source>
        <dbReference type="EMBL" id="KAF3534104.1"/>
    </source>
</evidence>
<protein>
    <submittedName>
        <fullName evidence="2">Uncharacterized protein</fullName>
    </submittedName>
</protein>
<evidence type="ECO:0000256" key="1">
    <source>
        <dbReference type="SAM" id="MobiDB-lite"/>
    </source>
</evidence>
<reference evidence="2 3" key="1">
    <citation type="journal article" date="2020" name="BMC Genomics">
        <title>Intraspecific diversification of the crop wild relative Brassica cretica Lam. using demographic model selection.</title>
        <authorList>
            <person name="Kioukis A."/>
            <person name="Michalopoulou V.A."/>
            <person name="Briers L."/>
            <person name="Pirintsos S."/>
            <person name="Studholme D.J."/>
            <person name="Pavlidis P."/>
            <person name="Sarris P.F."/>
        </authorList>
    </citation>
    <scope>NUCLEOTIDE SEQUENCE [LARGE SCALE GENOMIC DNA]</scope>
    <source>
        <strain evidence="3">cv. PFS-1207/04</strain>
    </source>
</reference>
<evidence type="ECO:0000313" key="3">
    <source>
        <dbReference type="Proteomes" id="UP000266723"/>
    </source>
</evidence>
<accession>A0ABQ7BP87</accession>